<protein>
    <submittedName>
        <fullName evidence="1">Phage tail protein</fullName>
    </submittedName>
</protein>
<feature type="non-terminal residue" evidence="1">
    <location>
        <position position="54"/>
    </location>
</feature>
<dbReference type="AlphaFoldDB" id="A0A5V6NLK3"/>
<accession>A0A5V6NLK3</accession>
<organism evidence="1">
    <name type="scientific">Salmonella enterica subsp. enterica serovar Poona</name>
    <dbReference type="NCBI Taxonomy" id="436295"/>
    <lineage>
        <taxon>Bacteria</taxon>
        <taxon>Pseudomonadati</taxon>
        <taxon>Pseudomonadota</taxon>
        <taxon>Gammaproteobacteria</taxon>
        <taxon>Enterobacterales</taxon>
        <taxon>Enterobacteriaceae</taxon>
        <taxon>Salmonella</taxon>
    </lineage>
</organism>
<dbReference type="Proteomes" id="UP000839895">
    <property type="component" value="Unassembled WGS sequence"/>
</dbReference>
<name>A0A5V6NLK3_SALET</name>
<comment type="caution">
    <text evidence="1">The sequence shown here is derived from an EMBL/GenBank/DDBJ whole genome shotgun (WGS) entry which is preliminary data.</text>
</comment>
<evidence type="ECO:0000313" key="1">
    <source>
        <dbReference type="EMBL" id="EBU8137099.1"/>
    </source>
</evidence>
<gene>
    <name evidence="1" type="ORF">DLM27_26400</name>
</gene>
<reference evidence="1" key="1">
    <citation type="submission" date="2018-05" db="EMBL/GenBank/DDBJ databases">
        <authorList>
            <person name="Ashton P.M."/>
            <person name="Dallman T."/>
            <person name="Nair S."/>
            <person name="De Pinna E."/>
            <person name="Peters T."/>
            <person name="Grant K."/>
        </authorList>
    </citation>
    <scope>NUCLEOTIDE SEQUENCE [LARGE SCALE GENOMIC DNA]</scope>
    <source>
        <strain evidence="1">127535</strain>
    </source>
</reference>
<dbReference type="EMBL" id="AAHDIV010000122">
    <property type="protein sequence ID" value="EBU8137099.1"/>
    <property type="molecule type" value="Genomic_DNA"/>
</dbReference>
<sequence length="54" mass="5894">MTFKMSEQAQTIKIYNLRSDTNEFIGVGDAYIPPHTGLPAHCTDIEPPEISAGS</sequence>
<proteinExistence type="predicted"/>